<evidence type="ECO:0000313" key="2">
    <source>
        <dbReference type="Proteomes" id="UP001597112"/>
    </source>
</evidence>
<dbReference type="RefSeq" id="WP_377585983.1">
    <property type="nucleotide sequence ID" value="NZ_JBHTKA010000016.1"/>
</dbReference>
<dbReference type="EMBL" id="JBHTKA010000016">
    <property type="protein sequence ID" value="MFD1003356.1"/>
    <property type="molecule type" value="Genomic_DNA"/>
</dbReference>
<keyword evidence="2" id="KW-1185">Reference proteome</keyword>
<dbReference type="Proteomes" id="UP001597112">
    <property type="component" value="Unassembled WGS sequence"/>
</dbReference>
<organism evidence="1 2">
    <name type="scientific">Ohtaekwangia kribbensis</name>
    <dbReference type="NCBI Taxonomy" id="688913"/>
    <lineage>
        <taxon>Bacteria</taxon>
        <taxon>Pseudomonadati</taxon>
        <taxon>Bacteroidota</taxon>
        <taxon>Cytophagia</taxon>
        <taxon>Cytophagales</taxon>
        <taxon>Fulvivirgaceae</taxon>
        <taxon>Ohtaekwangia</taxon>
    </lineage>
</organism>
<reference evidence="2" key="1">
    <citation type="journal article" date="2019" name="Int. J. Syst. Evol. Microbiol.">
        <title>The Global Catalogue of Microorganisms (GCM) 10K type strain sequencing project: providing services to taxonomists for standard genome sequencing and annotation.</title>
        <authorList>
            <consortium name="The Broad Institute Genomics Platform"/>
            <consortium name="The Broad Institute Genome Sequencing Center for Infectious Disease"/>
            <person name="Wu L."/>
            <person name="Ma J."/>
        </authorList>
    </citation>
    <scope>NUCLEOTIDE SEQUENCE [LARGE SCALE GENOMIC DNA]</scope>
    <source>
        <strain evidence="2">CCUG 58938</strain>
    </source>
</reference>
<evidence type="ECO:0000313" key="1">
    <source>
        <dbReference type="EMBL" id="MFD1003356.1"/>
    </source>
</evidence>
<name>A0ABW3KCM2_9BACT</name>
<evidence type="ECO:0008006" key="3">
    <source>
        <dbReference type="Google" id="ProtNLM"/>
    </source>
</evidence>
<accession>A0ABW3KCM2</accession>
<protein>
    <recommendedName>
        <fullName evidence="3">STAS/SEC14 domain-containing protein</fullName>
    </recommendedName>
</protein>
<proteinExistence type="predicted"/>
<comment type="caution">
    <text evidence="1">The sequence shown here is derived from an EMBL/GenBank/DDBJ whole genome shotgun (WGS) entry which is preliminary data.</text>
</comment>
<sequence>MTFKTIFQEEHCEITQVGPHALKLKFSGFLKVTNLAAVTAFMDTYSKNNLCDMLLIDHSELKVLSREVQEYLAKVVFVIESKGVKRIAVIEAEDVFAKAGFEKLQKGIHVDRVTRVVFHSEKAALEWLLSPTVTPVL</sequence>
<gene>
    <name evidence="1" type="ORF">ACFQ21_28780</name>
</gene>